<feature type="signal peptide" evidence="1">
    <location>
        <begin position="1"/>
        <end position="19"/>
    </location>
</feature>
<organism evidence="2 3">
    <name type="scientific">Acinetobacter proteolyticus</name>
    <dbReference type="NCBI Taxonomy" id="1776741"/>
    <lineage>
        <taxon>Bacteria</taxon>
        <taxon>Pseudomonadati</taxon>
        <taxon>Pseudomonadota</taxon>
        <taxon>Gammaproteobacteria</taxon>
        <taxon>Moraxellales</taxon>
        <taxon>Moraxellaceae</taxon>
        <taxon>Acinetobacter</taxon>
    </lineage>
</organism>
<proteinExistence type="predicted"/>
<keyword evidence="1" id="KW-0732">Signal</keyword>
<protein>
    <submittedName>
        <fullName evidence="2">Uncharacterized protein</fullName>
    </submittedName>
</protein>
<feature type="chain" id="PRO_5024946510" evidence="1">
    <location>
        <begin position="20"/>
        <end position="108"/>
    </location>
</feature>
<evidence type="ECO:0000256" key="1">
    <source>
        <dbReference type="SAM" id="SignalP"/>
    </source>
</evidence>
<dbReference type="EMBL" id="CABWKZ010000070">
    <property type="protein sequence ID" value="VXA58394.1"/>
    <property type="molecule type" value="Genomic_DNA"/>
</dbReference>
<dbReference type="RefSeq" id="WP_159724452.1">
    <property type="nucleotide sequence ID" value="NZ_LR732744.1"/>
</dbReference>
<evidence type="ECO:0000313" key="3">
    <source>
        <dbReference type="Proteomes" id="UP000430404"/>
    </source>
</evidence>
<dbReference type="AlphaFoldDB" id="A0A653KBL1"/>
<evidence type="ECO:0000313" key="2">
    <source>
        <dbReference type="EMBL" id="VXA58394.1"/>
    </source>
</evidence>
<gene>
    <name evidence="2" type="ORF">ACI8B_90047</name>
</gene>
<dbReference type="Proteomes" id="UP000430404">
    <property type="component" value="Unassembled WGS sequence"/>
</dbReference>
<reference evidence="2 3" key="1">
    <citation type="submission" date="2019-10" db="EMBL/GenBank/DDBJ databases">
        <authorList>
            <person name="Karimi E."/>
        </authorList>
    </citation>
    <scope>NUCLEOTIDE SEQUENCE [LARGE SCALE GENOMIC DNA]</scope>
    <source>
        <strain evidence="2">Acinetobacter sp. 8BE</strain>
    </source>
</reference>
<sequence length="108" mass="12182">MKGLITGVLLAITSTYALASPNTMSKAEIEKYYAQLKKYKTPKGEENKMSVKYDTKNKKVMMASTMDYDMEKQGKCADRLFTGKETKKLDEMAKGRTGEVDLIFDCSQ</sequence>
<name>A0A653KBL1_9GAMM</name>
<accession>A0A653KBL1</accession>